<protein>
    <submittedName>
        <fullName evidence="6">Iron complex transport system ATP-binding protein</fullName>
    </submittedName>
</protein>
<dbReference type="GO" id="GO:0005524">
    <property type="term" value="F:ATP binding"/>
    <property type="evidence" value="ECO:0007669"/>
    <property type="project" value="UniProtKB-KW"/>
</dbReference>
<feature type="domain" description="ABC transporter" evidence="5">
    <location>
        <begin position="8"/>
        <end position="239"/>
    </location>
</feature>
<dbReference type="PANTHER" id="PTHR42794:SF1">
    <property type="entry name" value="HEMIN IMPORT ATP-BINDING PROTEIN HMUV"/>
    <property type="match status" value="1"/>
</dbReference>
<dbReference type="AlphaFoldDB" id="A0A542EC06"/>
<dbReference type="SUPFAM" id="SSF52540">
    <property type="entry name" value="P-loop containing nucleoside triphosphate hydrolases"/>
    <property type="match status" value="1"/>
</dbReference>
<organism evidence="6 7">
    <name type="scientific">Yimella lutea</name>
    <dbReference type="NCBI Taxonomy" id="587872"/>
    <lineage>
        <taxon>Bacteria</taxon>
        <taxon>Bacillati</taxon>
        <taxon>Actinomycetota</taxon>
        <taxon>Actinomycetes</taxon>
        <taxon>Micrococcales</taxon>
        <taxon>Dermacoccaceae</taxon>
        <taxon>Yimella</taxon>
    </lineage>
</organism>
<evidence type="ECO:0000313" key="7">
    <source>
        <dbReference type="Proteomes" id="UP000320806"/>
    </source>
</evidence>
<dbReference type="Gene3D" id="3.40.50.300">
    <property type="entry name" value="P-loop containing nucleotide triphosphate hydrolases"/>
    <property type="match status" value="1"/>
</dbReference>
<name>A0A542EC06_9MICO</name>
<keyword evidence="2" id="KW-0547">Nucleotide-binding</keyword>
<comment type="caution">
    <text evidence="6">The sequence shown here is derived from an EMBL/GenBank/DDBJ whole genome shotgun (WGS) entry which is preliminary data.</text>
</comment>
<gene>
    <name evidence="6" type="ORF">FB459_0208</name>
</gene>
<dbReference type="InterPro" id="IPR017871">
    <property type="entry name" value="ABC_transporter-like_CS"/>
</dbReference>
<evidence type="ECO:0000256" key="3">
    <source>
        <dbReference type="ARBA" id="ARBA00022840"/>
    </source>
</evidence>
<dbReference type="GO" id="GO:0016887">
    <property type="term" value="F:ATP hydrolysis activity"/>
    <property type="evidence" value="ECO:0007669"/>
    <property type="project" value="InterPro"/>
</dbReference>
<dbReference type="RefSeq" id="WP_129625376.1">
    <property type="nucleotide sequence ID" value="NZ_BAABCI010000004.1"/>
</dbReference>
<dbReference type="Pfam" id="PF00005">
    <property type="entry name" value="ABC_tran"/>
    <property type="match status" value="1"/>
</dbReference>
<keyword evidence="3 6" id="KW-0067">ATP-binding</keyword>
<dbReference type="InterPro" id="IPR003439">
    <property type="entry name" value="ABC_transporter-like_ATP-bd"/>
</dbReference>
<keyword evidence="1" id="KW-0813">Transport</keyword>
<keyword evidence="4" id="KW-1278">Translocase</keyword>
<evidence type="ECO:0000256" key="1">
    <source>
        <dbReference type="ARBA" id="ARBA00022448"/>
    </source>
</evidence>
<dbReference type="PROSITE" id="PS00211">
    <property type="entry name" value="ABC_TRANSPORTER_1"/>
    <property type="match status" value="1"/>
</dbReference>
<dbReference type="PANTHER" id="PTHR42794">
    <property type="entry name" value="HEMIN IMPORT ATP-BINDING PROTEIN HMUV"/>
    <property type="match status" value="1"/>
</dbReference>
<accession>A0A542EC06</accession>
<sequence>MSTAVGALHARGVRLGYGRTDVLHGVDMVAREGRVTGLVGPNGSGKTTLLRLLFGALRPAEGEVLIGDRPLAQFDRTELARSMAVVVQEDSGDTALSVAEVVLLGRLPHHSALGRYSDSDHAIALDALRRVGAAHLVDRDLSELSGGERQRVMVARALTQQPRYLLMDEPTNHLDIHFQHEILQLTELSQTAVVVLHDLNLAARYCDDLVVLQSGHVVASGTPEEVLTTELIKDVYGVRATIVVDDGIPQFLFAPRFSPAANHG</sequence>
<dbReference type="OrthoDB" id="5296765at2"/>
<keyword evidence="7" id="KW-1185">Reference proteome</keyword>
<dbReference type="InterPro" id="IPR027417">
    <property type="entry name" value="P-loop_NTPase"/>
</dbReference>
<proteinExistence type="predicted"/>
<dbReference type="FunFam" id="3.40.50.300:FF:000134">
    <property type="entry name" value="Iron-enterobactin ABC transporter ATP-binding protein"/>
    <property type="match status" value="1"/>
</dbReference>
<evidence type="ECO:0000259" key="5">
    <source>
        <dbReference type="PROSITE" id="PS50893"/>
    </source>
</evidence>
<dbReference type="InterPro" id="IPR003593">
    <property type="entry name" value="AAA+_ATPase"/>
</dbReference>
<dbReference type="CDD" id="cd03214">
    <property type="entry name" value="ABC_Iron-Siderophores_B12_Hemin"/>
    <property type="match status" value="1"/>
</dbReference>
<reference evidence="6 7" key="1">
    <citation type="submission" date="2019-06" db="EMBL/GenBank/DDBJ databases">
        <title>Sequencing the genomes of 1000 actinobacteria strains.</title>
        <authorList>
            <person name="Klenk H.-P."/>
        </authorList>
    </citation>
    <scope>NUCLEOTIDE SEQUENCE [LARGE SCALE GENOMIC DNA]</scope>
    <source>
        <strain evidence="6 7">DSM 19828</strain>
    </source>
</reference>
<evidence type="ECO:0000256" key="4">
    <source>
        <dbReference type="ARBA" id="ARBA00022967"/>
    </source>
</evidence>
<dbReference type="Proteomes" id="UP000320806">
    <property type="component" value="Unassembled WGS sequence"/>
</dbReference>
<evidence type="ECO:0000313" key="6">
    <source>
        <dbReference type="EMBL" id="TQJ12841.1"/>
    </source>
</evidence>
<dbReference type="SMART" id="SM00382">
    <property type="entry name" value="AAA"/>
    <property type="match status" value="1"/>
</dbReference>
<dbReference type="EMBL" id="VFMO01000001">
    <property type="protein sequence ID" value="TQJ12841.1"/>
    <property type="molecule type" value="Genomic_DNA"/>
</dbReference>
<evidence type="ECO:0000256" key="2">
    <source>
        <dbReference type="ARBA" id="ARBA00022741"/>
    </source>
</evidence>
<dbReference type="PROSITE" id="PS50893">
    <property type="entry name" value="ABC_TRANSPORTER_2"/>
    <property type="match status" value="1"/>
</dbReference>